<feature type="domain" description="Dockerin" evidence="3">
    <location>
        <begin position="463"/>
        <end position="537"/>
    </location>
</feature>
<dbReference type="CDD" id="cd14255">
    <property type="entry name" value="Dockerin_III"/>
    <property type="match status" value="1"/>
</dbReference>
<evidence type="ECO:0000256" key="2">
    <source>
        <dbReference type="SAM" id="SignalP"/>
    </source>
</evidence>
<dbReference type="PANTHER" id="PTHR30383">
    <property type="entry name" value="THIOESTERASE 1/PROTEASE 1/LYSOPHOSPHOLIPASE L1"/>
    <property type="match status" value="1"/>
</dbReference>
<dbReference type="Gene3D" id="3.40.50.1110">
    <property type="entry name" value="SGNH hydrolase"/>
    <property type="match status" value="1"/>
</dbReference>
<feature type="chain" id="PRO_5038447607" evidence="2">
    <location>
        <begin position="20"/>
        <end position="549"/>
    </location>
</feature>
<feature type="region of interest" description="Disordered" evidence="1">
    <location>
        <begin position="371"/>
        <end position="459"/>
    </location>
</feature>
<dbReference type="PROSITE" id="PS51257">
    <property type="entry name" value="PROKAR_LIPOPROTEIN"/>
    <property type="match status" value="1"/>
</dbReference>
<gene>
    <name evidence="4" type="ORF">SAMN04487860_1137</name>
</gene>
<dbReference type="InterPro" id="IPR036439">
    <property type="entry name" value="Dockerin_dom_sf"/>
</dbReference>
<dbReference type="InterPro" id="IPR051532">
    <property type="entry name" value="Ester_Hydrolysis_Enzymes"/>
</dbReference>
<keyword evidence="4" id="KW-0378">Hydrolase</keyword>
<proteinExistence type="predicted"/>
<dbReference type="InterPro" id="IPR036514">
    <property type="entry name" value="SGNH_hydro_sf"/>
</dbReference>
<organism evidence="4 5">
    <name type="scientific">Ruminococcus flavefaciens</name>
    <dbReference type="NCBI Taxonomy" id="1265"/>
    <lineage>
        <taxon>Bacteria</taxon>
        <taxon>Bacillati</taxon>
        <taxon>Bacillota</taxon>
        <taxon>Clostridia</taxon>
        <taxon>Eubacteriales</taxon>
        <taxon>Oscillospiraceae</taxon>
        <taxon>Ruminococcus</taxon>
    </lineage>
</organism>
<name>A0A1M7LDS6_RUMFL</name>
<evidence type="ECO:0000313" key="4">
    <source>
        <dbReference type="EMBL" id="SHM76170.1"/>
    </source>
</evidence>
<reference evidence="4 5" key="1">
    <citation type="submission" date="2016-11" db="EMBL/GenBank/DDBJ databases">
        <authorList>
            <person name="Jaros S."/>
            <person name="Januszkiewicz K."/>
            <person name="Wedrychowicz H."/>
        </authorList>
    </citation>
    <scope>NUCLEOTIDE SEQUENCE [LARGE SCALE GENOMIC DNA]</scope>
    <source>
        <strain evidence="4 5">Y1</strain>
    </source>
</reference>
<dbReference type="Gene3D" id="1.10.1330.10">
    <property type="entry name" value="Dockerin domain"/>
    <property type="match status" value="2"/>
</dbReference>
<accession>A0A1M7LDS6</accession>
<dbReference type="GO" id="GO:0000272">
    <property type="term" value="P:polysaccharide catabolic process"/>
    <property type="evidence" value="ECO:0007669"/>
    <property type="project" value="InterPro"/>
</dbReference>
<sequence>MKKFLSTLLSAAMTVSAIACVPCSAAEKITAASDKSGMVIFGDSIATGYTMKGNVAHNYGEICGDYLGCKVSNYAVVGDTTDDMLGRIDKLSAEQKKNISDAEYVVISIGGNDIMQYIAKALVDFALSKTDNNFFNEGYTAADIPKNPTMSTLTKVLNINSILSYANSGIRAQIELSTLFGNIGSNLSFKNKTYEGYIETHIIPNIETAADKIKAVNPDAKIMVQTIYQPIQFEPTYIEKTYGKKSNNATFISLLRSQMETVMGSYSDQINAVDGIDVVDVKTEFTAYEGDLSTDTPGNANYFVDVQTGGLSTMDVHPNQKGHLAIAAAILNKIGKLHVDDGLLTEVYNGISDKDKYPAIAYATYKKVAGEKPTPTTTTTSKTTTTTTTTSTTTKKPTTTTTTSKTTTTTSKPTTTTTTSKTTTTTSKPTTTTTSKTTTTTKKTTTSTTTTKPVTTTTTTQPANIKLGDINNDGFVDSVDASGILAEYARLSSNNAKGKFSETQQKAADVDKNGLIDSVDASRVLAYYAYISNTTDAKSIEEFIKTRKK</sequence>
<dbReference type="InterPro" id="IPR016134">
    <property type="entry name" value="Dockerin_dom"/>
</dbReference>
<dbReference type="Pfam" id="PF13472">
    <property type="entry name" value="Lipase_GDSL_2"/>
    <property type="match status" value="1"/>
</dbReference>
<dbReference type="GO" id="GO:0004553">
    <property type="term" value="F:hydrolase activity, hydrolyzing O-glycosyl compounds"/>
    <property type="evidence" value="ECO:0007669"/>
    <property type="project" value="InterPro"/>
</dbReference>
<protein>
    <submittedName>
        <fullName evidence="4">GDSL-like Lipase/Acylhydrolase family protein</fullName>
    </submittedName>
</protein>
<feature type="compositionally biased region" description="Low complexity" evidence="1">
    <location>
        <begin position="372"/>
        <end position="459"/>
    </location>
</feature>
<dbReference type="SUPFAM" id="SSF63446">
    <property type="entry name" value="Type I dockerin domain"/>
    <property type="match status" value="1"/>
</dbReference>
<evidence type="ECO:0000313" key="5">
    <source>
        <dbReference type="Proteomes" id="UP000184394"/>
    </source>
</evidence>
<evidence type="ECO:0000256" key="1">
    <source>
        <dbReference type="SAM" id="MobiDB-lite"/>
    </source>
</evidence>
<dbReference type="RefSeq" id="WP_081373509.1">
    <property type="nucleotide sequence ID" value="NZ_FRCT01000013.1"/>
</dbReference>
<keyword evidence="2" id="KW-0732">Signal</keyword>
<dbReference type="InterPro" id="IPR013830">
    <property type="entry name" value="SGNH_hydro"/>
</dbReference>
<dbReference type="InterPro" id="IPR002105">
    <property type="entry name" value="Dockerin_1_rpt"/>
</dbReference>
<evidence type="ECO:0000259" key="3">
    <source>
        <dbReference type="PROSITE" id="PS51766"/>
    </source>
</evidence>
<dbReference type="PROSITE" id="PS51766">
    <property type="entry name" value="DOCKERIN"/>
    <property type="match status" value="1"/>
</dbReference>
<dbReference type="EMBL" id="FRCT01000013">
    <property type="protein sequence ID" value="SHM76170.1"/>
    <property type="molecule type" value="Genomic_DNA"/>
</dbReference>
<dbReference type="Proteomes" id="UP000184394">
    <property type="component" value="Unassembled WGS sequence"/>
</dbReference>
<dbReference type="Pfam" id="PF00404">
    <property type="entry name" value="Dockerin_1"/>
    <property type="match status" value="1"/>
</dbReference>
<dbReference type="SUPFAM" id="SSF52266">
    <property type="entry name" value="SGNH hydrolase"/>
    <property type="match status" value="1"/>
</dbReference>
<dbReference type="OrthoDB" id="1816033at2"/>
<feature type="signal peptide" evidence="2">
    <location>
        <begin position="1"/>
        <end position="19"/>
    </location>
</feature>
<dbReference type="AlphaFoldDB" id="A0A1M7LDS6"/>